<dbReference type="EMBL" id="LAJG01000024">
    <property type="protein sequence ID" value="KKB77752.1"/>
    <property type="molecule type" value="Genomic_DNA"/>
</dbReference>
<dbReference type="GO" id="GO:0005524">
    <property type="term" value="F:ATP binding"/>
    <property type="evidence" value="ECO:0007669"/>
    <property type="project" value="UniProtKB-UniRule"/>
</dbReference>
<accession>A0A0F5L801</accession>
<keyword evidence="11" id="KW-0808">Transferase</keyword>
<keyword evidence="7 10" id="KW-0067">ATP-binding</keyword>
<feature type="binding site" evidence="10">
    <location>
        <position position="444"/>
    </location>
    <ligand>
        <name>ATP</name>
        <dbReference type="ChEBI" id="CHEBI:30616"/>
    </ligand>
</feature>
<evidence type="ECO:0000256" key="9">
    <source>
        <dbReference type="ARBA" id="ARBA00047371"/>
    </source>
</evidence>
<comment type="subcellular location">
    <subcellularLocation>
        <location evidence="10">Cytoplasm</location>
    </subcellularLocation>
</comment>
<feature type="binding site" evidence="10">
    <location>
        <position position="198"/>
    </location>
    <ligand>
        <name>Mn(2+)</name>
        <dbReference type="ChEBI" id="CHEBI:29035"/>
    </ligand>
</feature>
<feature type="binding site" evidence="10">
    <location>
        <position position="192"/>
    </location>
    <ligand>
        <name>substrate</name>
    </ligand>
</feature>
<keyword evidence="10" id="KW-0464">Manganese</keyword>
<evidence type="ECO:0000313" key="11">
    <source>
        <dbReference type="EMBL" id="KKB77752.1"/>
    </source>
</evidence>
<evidence type="ECO:0000256" key="1">
    <source>
        <dbReference type="ARBA" id="ARBA00004742"/>
    </source>
</evidence>
<keyword evidence="5 10" id="KW-0547">Nucleotide-binding</keyword>
<dbReference type="InterPro" id="IPR013035">
    <property type="entry name" value="PEP_carboxykinase_C"/>
</dbReference>
<evidence type="ECO:0000256" key="6">
    <source>
        <dbReference type="ARBA" id="ARBA00022793"/>
    </source>
</evidence>
<dbReference type="InterPro" id="IPR015994">
    <property type="entry name" value="PEPCK_ATP_CS"/>
</dbReference>
<dbReference type="Pfam" id="PF01293">
    <property type="entry name" value="PEPCK_ATP"/>
    <property type="match status" value="1"/>
</dbReference>
<dbReference type="OrthoDB" id="9806325at2"/>
<reference evidence="11 12" key="1">
    <citation type="submission" date="2015-03" db="EMBL/GenBank/DDBJ databases">
        <authorList>
            <person name="Hassan Y.I."/>
            <person name="Lepp D."/>
            <person name="Zhou T."/>
        </authorList>
    </citation>
    <scope>NUCLEOTIDE SEQUENCE [LARGE SCALE GENOMIC DNA]</scope>
    <source>
        <strain evidence="11 12">GH2-10</strain>
    </source>
</reference>
<dbReference type="GO" id="GO:0006094">
    <property type="term" value="P:gluconeogenesis"/>
    <property type="evidence" value="ECO:0007669"/>
    <property type="project" value="UniProtKB-UniRule"/>
</dbReference>
<keyword evidence="12" id="KW-1185">Reference proteome</keyword>
<evidence type="ECO:0000256" key="10">
    <source>
        <dbReference type="HAMAP-Rule" id="MF_00453"/>
    </source>
</evidence>
<dbReference type="InterPro" id="IPR001272">
    <property type="entry name" value="PEP_carboxykinase_ATP"/>
</dbReference>
<dbReference type="GO" id="GO:0016301">
    <property type="term" value="F:kinase activity"/>
    <property type="evidence" value="ECO:0007669"/>
    <property type="project" value="UniProtKB-KW"/>
</dbReference>
<feature type="binding site" evidence="10">
    <location>
        <position position="217"/>
    </location>
    <ligand>
        <name>Mn(2+)</name>
        <dbReference type="ChEBI" id="CHEBI:29035"/>
    </ligand>
</feature>
<feature type="binding site" evidence="10">
    <location>
        <position position="282"/>
    </location>
    <ligand>
        <name>ATP</name>
        <dbReference type="ChEBI" id="CHEBI:30616"/>
    </ligand>
</feature>
<evidence type="ECO:0000256" key="7">
    <source>
        <dbReference type="ARBA" id="ARBA00022840"/>
    </source>
</evidence>
<sequence length="530" mass="56603">MTLDDHSTLRRTLAEAAASLSENAIAPQLVAAAIKAGGAQLTAHGALSVETGAFTGRSPKDKFIVRDGLTAEKVWWDNSGAMTPAAFDLLLADITAHLSGQNLFRQDLIAGADPRHQYDVTVLTPSAWHALFIRNLLIRPDEGIVKSEAATPVTIIHAPLFLADPARHGTRTETVIALDMSRNLVLIAGTHYAGEIKKSVFSLFNFHAPRQGVLPMHCSANLGPQGEAALFFGLSGTGKTTLSNDPDRPLIGDDEHGWGDQGVFNLEGGCYAKTVKLSAEAEPEIFAATRTFGTVLENVVLNDNGMPAFDDVSRTENTRAAYPIHVLPSVAKGSTGGTPKTVVFLTADAFGVLPPLAKLTPEQAVYHFLSGYTAKVAGTERGVTEPQATFSACFGAPFMPLHPTVYGDLLAERLRMSGAQAWLLNTGWIGGGYGAGKRIDIASTRRLLTAALNGELDDASTRFDPLFGFAVPLAVNGVDSRLLDPRQCWADTDAYDVQALKLVELFRNNFKKFGRQADADAGPRLAEAAE</sequence>
<dbReference type="GO" id="GO:0005829">
    <property type="term" value="C:cytosol"/>
    <property type="evidence" value="ECO:0007669"/>
    <property type="project" value="TreeGrafter"/>
</dbReference>
<keyword evidence="10" id="KW-0963">Cytoplasm</keyword>
<name>A0A0F5L801_9HYPH</name>
<dbReference type="NCBIfam" id="NF006821">
    <property type="entry name" value="PRK09344.1-3"/>
    <property type="match status" value="1"/>
</dbReference>
<protein>
    <recommendedName>
        <fullName evidence="3 10">Phosphoenolpyruvate carboxykinase (ATP)</fullName>
        <shortName evidence="10">PCK</shortName>
        <shortName evidence="10">PEP carboxykinase</shortName>
        <shortName evidence="10">PEPCK</shortName>
        <ecNumber evidence="3 10">4.1.1.49</ecNumber>
    </recommendedName>
</protein>
<dbReference type="InterPro" id="IPR008210">
    <property type="entry name" value="PEP_carboxykinase_N"/>
</dbReference>
<keyword evidence="10" id="KW-0479">Metal-binding</keyword>
<dbReference type="Gene3D" id="3.40.449.10">
    <property type="entry name" value="Phosphoenolpyruvate Carboxykinase, domain 1"/>
    <property type="match status" value="1"/>
</dbReference>
<feature type="binding site" evidence="10">
    <location>
        <begin position="233"/>
        <end position="241"/>
    </location>
    <ligand>
        <name>ATP</name>
        <dbReference type="ChEBI" id="CHEBI:30616"/>
    </ligand>
</feature>
<dbReference type="PROSITE" id="PS00532">
    <property type="entry name" value="PEPCK_ATP"/>
    <property type="match status" value="1"/>
</dbReference>
<evidence type="ECO:0000313" key="12">
    <source>
        <dbReference type="Proteomes" id="UP000033514"/>
    </source>
</evidence>
<feature type="binding site" evidence="10">
    <location>
        <position position="198"/>
    </location>
    <ligand>
        <name>substrate</name>
    </ligand>
</feature>
<dbReference type="STRING" id="361041.VW35_13880"/>
<dbReference type="Proteomes" id="UP000033514">
    <property type="component" value="Unassembled WGS sequence"/>
</dbReference>
<dbReference type="Gene3D" id="2.170.8.10">
    <property type="entry name" value="Phosphoenolpyruvate Carboxykinase, domain 2"/>
    <property type="match status" value="1"/>
</dbReference>
<dbReference type="PANTHER" id="PTHR30031">
    <property type="entry name" value="PHOSPHOENOLPYRUVATE CARBOXYKINASE ATP"/>
    <property type="match status" value="1"/>
</dbReference>
<organism evidence="11 12">
    <name type="scientific">Devosia soli</name>
    <dbReference type="NCBI Taxonomy" id="361041"/>
    <lineage>
        <taxon>Bacteria</taxon>
        <taxon>Pseudomonadati</taxon>
        <taxon>Pseudomonadota</taxon>
        <taxon>Alphaproteobacteria</taxon>
        <taxon>Hyphomicrobiales</taxon>
        <taxon>Devosiaceae</taxon>
        <taxon>Devosia</taxon>
    </lineage>
</organism>
<gene>
    <name evidence="10" type="primary">pckA</name>
    <name evidence="11" type="ORF">VW35_13880</name>
</gene>
<evidence type="ECO:0000256" key="3">
    <source>
        <dbReference type="ARBA" id="ARBA00012363"/>
    </source>
</evidence>
<feature type="binding site" evidence="10">
    <location>
        <position position="198"/>
    </location>
    <ligand>
        <name>ATP</name>
        <dbReference type="ChEBI" id="CHEBI:30616"/>
    </ligand>
</feature>
<dbReference type="NCBIfam" id="TIGR00224">
    <property type="entry name" value="pckA"/>
    <property type="match status" value="1"/>
</dbReference>
<feature type="binding site" evidence="10">
    <location>
        <position position="319"/>
    </location>
    <ligand>
        <name>substrate</name>
    </ligand>
</feature>
<dbReference type="PATRIC" id="fig|361041.3.peg.2163"/>
<keyword evidence="8 10" id="KW-0456">Lyase</keyword>
<evidence type="ECO:0000256" key="5">
    <source>
        <dbReference type="ARBA" id="ARBA00022741"/>
    </source>
</evidence>
<evidence type="ECO:0000256" key="2">
    <source>
        <dbReference type="ARBA" id="ARBA00006052"/>
    </source>
</evidence>
<dbReference type="UniPathway" id="UPA00138"/>
<keyword evidence="6 10" id="KW-0210">Decarboxylase</keyword>
<feature type="binding site" evidence="10">
    <location>
        <begin position="438"/>
        <end position="439"/>
    </location>
    <ligand>
        <name>ATP</name>
        <dbReference type="ChEBI" id="CHEBI:30616"/>
    </ligand>
</feature>
<keyword evidence="11" id="KW-0418">Kinase</keyword>
<dbReference type="PANTHER" id="PTHR30031:SF0">
    <property type="entry name" value="PHOSPHOENOLPYRUVATE CARBOXYKINASE (ATP)"/>
    <property type="match status" value="1"/>
</dbReference>
<feature type="binding site" evidence="10">
    <location>
        <position position="254"/>
    </location>
    <ligand>
        <name>Mn(2+)</name>
        <dbReference type="ChEBI" id="CHEBI:29035"/>
    </ligand>
</feature>
<feature type="binding site" evidence="10">
    <location>
        <position position="57"/>
    </location>
    <ligand>
        <name>substrate</name>
    </ligand>
</feature>
<evidence type="ECO:0000256" key="4">
    <source>
        <dbReference type="ARBA" id="ARBA00022432"/>
    </source>
</evidence>
<keyword evidence="11" id="KW-0670">Pyruvate</keyword>
<feature type="binding site" evidence="10">
    <location>
        <position position="217"/>
    </location>
    <ligand>
        <name>ATP</name>
        <dbReference type="ChEBI" id="CHEBI:30616"/>
    </ligand>
</feature>
<comment type="similarity">
    <text evidence="2 10">Belongs to the phosphoenolpyruvate carboxykinase (ATP) family.</text>
</comment>
<proteinExistence type="inferred from homology"/>
<comment type="function">
    <text evidence="10">Involved in the gluconeogenesis. Catalyzes the conversion of oxaloacetate (OAA) to phosphoenolpyruvate (PEP) through direct phosphoryl transfer between the nucleoside triphosphate and OAA.</text>
</comment>
<dbReference type="NCBIfam" id="NF006820">
    <property type="entry name" value="PRK09344.1-2"/>
    <property type="match status" value="1"/>
</dbReference>
<dbReference type="SUPFAM" id="SSF53795">
    <property type="entry name" value="PEP carboxykinase-like"/>
    <property type="match status" value="1"/>
</dbReference>
<dbReference type="SUPFAM" id="SSF68923">
    <property type="entry name" value="PEP carboxykinase N-terminal domain"/>
    <property type="match status" value="1"/>
</dbReference>
<comment type="cofactor">
    <cofactor evidence="10">
        <name>Mn(2+)</name>
        <dbReference type="ChEBI" id="CHEBI:29035"/>
    </cofactor>
    <text evidence="10">Binds 1 Mn(2+) ion per subunit.</text>
</comment>
<comment type="pathway">
    <text evidence="1 10">Carbohydrate biosynthesis; gluconeogenesis.</text>
</comment>
<comment type="caution">
    <text evidence="11">The sequence shown here is derived from an EMBL/GenBank/DDBJ whole genome shotgun (WGS) entry which is preliminary data.</text>
</comment>
<dbReference type="RefSeq" id="WP_046143676.1">
    <property type="nucleotide sequence ID" value="NZ_LAJG01000024.1"/>
</dbReference>
<dbReference type="AlphaFoldDB" id="A0A0F5L801"/>
<evidence type="ECO:0000256" key="8">
    <source>
        <dbReference type="ARBA" id="ARBA00023239"/>
    </source>
</evidence>
<dbReference type="GO" id="GO:0004612">
    <property type="term" value="F:phosphoenolpyruvate carboxykinase (ATP) activity"/>
    <property type="evidence" value="ECO:0007669"/>
    <property type="project" value="UniProtKB-UniRule"/>
</dbReference>
<dbReference type="EC" id="4.1.1.49" evidence="3 10"/>
<dbReference type="Gene3D" id="3.90.228.20">
    <property type="match status" value="1"/>
</dbReference>
<dbReference type="PIRSF" id="PIRSF006294">
    <property type="entry name" value="PEP_crbxkin"/>
    <property type="match status" value="1"/>
</dbReference>
<feature type="binding site" evidence="10">
    <location>
        <position position="319"/>
    </location>
    <ligand>
        <name>ATP</name>
        <dbReference type="ChEBI" id="CHEBI:30616"/>
    </ligand>
</feature>
<dbReference type="GO" id="GO:0046872">
    <property type="term" value="F:metal ion binding"/>
    <property type="evidence" value="ECO:0007669"/>
    <property type="project" value="UniProtKB-KW"/>
</dbReference>
<dbReference type="HAMAP" id="MF_00453">
    <property type="entry name" value="PEPCK_ATP"/>
    <property type="match status" value="1"/>
</dbReference>
<keyword evidence="4 10" id="KW-0312">Gluconeogenesis</keyword>
<comment type="catalytic activity">
    <reaction evidence="9 10">
        <text>oxaloacetate + ATP = phosphoenolpyruvate + ADP + CO2</text>
        <dbReference type="Rhea" id="RHEA:18617"/>
        <dbReference type="ChEBI" id="CHEBI:16452"/>
        <dbReference type="ChEBI" id="CHEBI:16526"/>
        <dbReference type="ChEBI" id="CHEBI:30616"/>
        <dbReference type="ChEBI" id="CHEBI:58702"/>
        <dbReference type="ChEBI" id="CHEBI:456216"/>
        <dbReference type="EC" id="4.1.1.49"/>
    </reaction>
</comment>